<evidence type="ECO:0000256" key="3">
    <source>
        <dbReference type="RuleBase" id="RU000363"/>
    </source>
</evidence>
<dbReference type="Pfam" id="PF00106">
    <property type="entry name" value="adh_short"/>
    <property type="match status" value="1"/>
</dbReference>
<dbReference type="PRINTS" id="PR00080">
    <property type="entry name" value="SDRFAMILY"/>
</dbReference>
<organism evidence="4 5">
    <name type="scientific">Psychrobacter fozii</name>
    <dbReference type="NCBI Taxonomy" id="198480"/>
    <lineage>
        <taxon>Bacteria</taxon>
        <taxon>Pseudomonadati</taxon>
        <taxon>Pseudomonadota</taxon>
        <taxon>Gammaproteobacteria</taxon>
        <taxon>Moraxellales</taxon>
        <taxon>Moraxellaceae</taxon>
        <taxon>Psychrobacter</taxon>
    </lineage>
</organism>
<dbReference type="GO" id="GO:0016491">
    <property type="term" value="F:oxidoreductase activity"/>
    <property type="evidence" value="ECO:0007669"/>
    <property type="project" value="UniProtKB-KW"/>
</dbReference>
<dbReference type="RefSeq" id="WP_110923354.1">
    <property type="nucleotide sequence ID" value="NZ_QJSU01000006.1"/>
</dbReference>
<dbReference type="EMBL" id="QJSU01000006">
    <property type="protein sequence ID" value="PYE38602.1"/>
    <property type="molecule type" value="Genomic_DNA"/>
</dbReference>
<sequence>MKKTILITGSTDGIGKLAAIKLAQLGHNIYLHGRDTNKLADVIAEVKTAATQANQQIDVDGFVADFSSLTDVQHMADAVTSKFTAAGIDLDVLINNAGVFKVANAQTETGFDVRFVVNYFAPYLLTQALLPLMSASAVKESNDTISDGMPARIINLSSAAQQVVSPQAMTGHKKLPDQDAYAQSKLALTMWSMALAEQVESDDINVIAVNPGSLLNTRMANDAYGQHWSPADKGADILVALAIADEFVSETGRYFDNDIKDGEYGDERGEFGTPHSDALNKTAIAKLIQHTQQILTPTL</sequence>
<keyword evidence="2" id="KW-0560">Oxidoreductase</keyword>
<dbReference type="InterPro" id="IPR020904">
    <property type="entry name" value="Sc_DH/Rdtase_CS"/>
</dbReference>
<evidence type="ECO:0000313" key="5">
    <source>
        <dbReference type="Proteomes" id="UP000247746"/>
    </source>
</evidence>
<proteinExistence type="inferred from homology"/>
<gene>
    <name evidence="4" type="ORF">DFP82_1066</name>
</gene>
<dbReference type="SUPFAM" id="SSF51735">
    <property type="entry name" value="NAD(P)-binding Rossmann-fold domains"/>
    <property type="match status" value="1"/>
</dbReference>
<evidence type="ECO:0000313" key="4">
    <source>
        <dbReference type="EMBL" id="PYE38602.1"/>
    </source>
</evidence>
<dbReference type="PRINTS" id="PR00081">
    <property type="entry name" value="GDHRDH"/>
</dbReference>
<reference evidence="4 5" key="1">
    <citation type="submission" date="2018-06" db="EMBL/GenBank/DDBJ databases">
        <title>Genomic Encyclopedia of Type Strains, Phase III (KMG-III): the genomes of soil and plant-associated and newly described type strains.</title>
        <authorList>
            <person name="Whitman W."/>
        </authorList>
    </citation>
    <scope>NUCLEOTIDE SEQUENCE [LARGE SCALE GENOMIC DNA]</scope>
    <source>
        <strain evidence="4 5">CECT 5889</strain>
    </source>
</reference>
<dbReference type="Proteomes" id="UP000247746">
    <property type="component" value="Unassembled WGS sequence"/>
</dbReference>
<evidence type="ECO:0000256" key="1">
    <source>
        <dbReference type="ARBA" id="ARBA00006484"/>
    </source>
</evidence>
<evidence type="ECO:0000256" key="2">
    <source>
        <dbReference type="ARBA" id="ARBA00023002"/>
    </source>
</evidence>
<dbReference type="PANTHER" id="PTHR24320">
    <property type="entry name" value="RETINOL DEHYDROGENASE"/>
    <property type="match status" value="1"/>
</dbReference>
<protein>
    <submittedName>
        <fullName evidence="4">Short subunit dehydrogenase</fullName>
    </submittedName>
</protein>
<keyword evidence="5" id="KW-1185">Reference proteome</keyword>
<dbReference type="AlphaFoldDB" id="A0A2V4UXS3"/>
<comment type="similarity">
    <text evidence="1 3">Belongs to the short-chain dehydrogenases/reductases (SDR) family.</text>
</comment>
<accession>A0A2V4UXS3</accession>
<dbReference type="PANTHER" id="PTHR24320:SF148">
    <property type="entry name" value="NAD(P)-BINDING ROSSMANN-FOLD SUPERFAMILY PROTEIN"/>
    <property type="match status" value="1"/>
</dbReference>
<comment type="caution">
    <text evidence="4">The sequence shown here is derived from an EMBL/GenBank/DDBJ whole genome shotgun (WGS) entry which is preliminary data.</text>
</comment>
<dbReference type="InterPro" id="IPR036291">
    <property type="entry name" value="NAD(P)-bd_dom_sf"/>
</dbReference>
<dbReference type="PROSITE" id="PS00061">
    <property type="entry name" value="ADH_SHORT"/>
    <property type="match status" value="1"/>
</dbReference>
<dbReference type="OrthoDB" id="109589at2"/>
<dbReference type="InterPro" id="IPR002347">
    <property type="entry name" value="SDR_fam"/>
</dbReference>
<name>A0A2V4UXS3_9GAMM</name>
<dbReference type="Gene3D" id="3.40.50.720">
    <property type="entry name" value="NAD(P)-binding Rossmann-like Domain"/>
    <property type="match status" value="1"/>
</dbReference>